<dbReference type="RefSeq" id="WP_133995752.1">
    <property type="nucleotide sequence ID" value="NZ_SODV01000002.1"/>
</dbReference>
<name>A0A4R8DFR5_9BACT</name>
<dbReference type="SUPFAM" id="SSF52172">
    <property type="entry name" value="CheY-like"/>
    <property type="match status" value="1"/>
</dbReference>
<accession>A0A4R8DFR5</accession>
<sequence>MDYKFKKVLVVDDNEIDLYIAEVVMKNYGFAEDVVCVSSAREALEYLRPLQDNPEELPHYIFLDINMPEMSGFDFLDEYQHLPENIRKRCIVMMLTTSMDREDRIRAESNQFVQKFLNKPLDKEKLSQCV</sequence>
<dbReference type="AlphaFoldDB" id="A0A4R8DFR5"/>
<comment type="caution">
    <text evidence="3">The sequence shown here is derived from an EMBL/GenBank/DDBJ whole genome shotgun (WGS) entry which is preliminary data.</text>
</comment>
<feature type="modified residue" description="4-aspartylphosphate" evidence="1">
    <location>
        <position position="64"/>
    </location>
</feature>
<evidence type="ECO:0000259" key="2">
    <source>
        <dbReference type="PROSITE" id="PS50110"/>
    </source>
</evidence>
<dbReference type="GO" id="GO:0000160">
    <property type="term" value="P:phosphorelay signal transduction system"/>
    <property type="evidence" value="ECO:0007669"/>
    <property type="project" value="InterPro"/>
</dbReference>
<evidence type="ECO:0000313" key="4">
    <source>
        <dbReference type="Proteomes" id="UP000294498"/>
    </source>
</evidence>
<protein>
    <submittedName>
        <fullName evidence="3">CheY-like chemotaxis protein</fullName>
    </submittedName>
</protein>
<gene>
    <name evidence="3" type="ORF">EDB95_3757</name>
</gene>
<dbReference type="PROSITE" id="PS50110">
    <property type="entry name" value="RESPONSE_REGULATORY"/>
    <property type="match status" value="1"/>
</dbReference>
<dbReference type="Proteomes" id="UP000294498">
    <property type="component" value="Unassembled WGS sequence"/>
</dbReference>
<reference evidence="3 4" key="1">
    <citation type="submission" date="2019-03" db="EMBL/GenBank/DDBJ databases">
        <title>Genomic Encyclopedia of Type Strains, Phase IV (KMG-IV): sequencing the most valuable type-strain genomes for metagenomic binning, comparative biology and taxonomic classification.</title>
        <authorList>
            <person name="Goeker M."/>
        </authorList>
    </citation>
    <scope>NUCLEOTIDE SEQUENCE [LARGE SCALE GENOMIC DNA]</scope>
    <source>
        <strain evidence="3 4">DSM 100059</strain>
    </source>
</reference>
<dbReference type="InterPro" id="IPR011006">
    <property type="entry name" value="CheY-like_superfamily"/>
</dbReference>
<proteinExistence type="predicted"/>
<evidence type="ECO:0000256" key="1">
    <source>
        <dbReference type="PROSITE-ProRule" id="PRU00169"/>
    </source>
</evidence>
<dbReference type="PANTHER" id="PTHR44520:SF2">
    <property type="entry name" value="RESPONSE REGULATOR RCP1"/>
    <property type="match status" value="1"/>
</dbReference>
<dbReference type="Pfam" id="PF00072">
    <property type="entry name" value="Response_reg"/>
    <property type="match status" value="1"/>
</dbReference>
<dbReference type="Gene3D" id="3.40.50.2300">
    <property type="match status" value="1"/>
</dbReference>
<keyword evidence="4" id="KW-1185">Reference proteome</keyword>
<evidence type="ECO:0000313" key="3">
    <source>
        <dbReference type="EMBL" id="TDW95936.1"/>
    </source>
</evidence>
<dbReference type="OrthoDB" id="1121174at2"/>
<dbReference type="InterPro" id="IPR052893">
    <property type="entry name" value="TCS_response_regulator"/>
</dbReference>
<dbReference type="PANTHER" id="PTHR44520">
    <property type="entry name" value="RESPONSE REGULATOR RCP1-RELATED"/>
    <property type="match status" value="1"/>
</dbReference>
<dbReference type="InterPro" id="IPR001789">
    <property type="entry name" value="Sig_transdc_resp-reg_receiver"/>
</dbReference>
<dbReference type="SMART" id="SM00448">
    <property type="entry name" value="REC"/>
    <property type="match status" value="1"/>
</dbReference>
<keyword evidence="1" id="KW-0597">Phosphoprotein</keyword>
<feature type="domain" description="Response regulatory" evidence="2">
    <location>
        <begin position="7"/>
        <end position="130"/>
    </location>
</feature>
<organism evidence="3 4">
    <name type="scientific">Dinghuibacter silviterrae</name>
    <dbReference type="NCBI Taxonomy" id="1539049"/>
    <lineage>
        <taxon>Bacteria</taxon>
        <taxon>Pseudomonadati</taxon>
        <taxon>Bacteroidota</taxon>
        <taxon>Chitinophagia</taxon>
        <taxon>Chitinophagales</taxon>
        <taxon>Chitinophagaceae</taxon>
        <taxon>Dinghuibacter</taxon>
    </lineage>
</organism>
<dbReference type="EMBL" id="SODV01000002">
    <property type="protein sequence ID" value="TDW95936.1"/>
    <property type="molecule type" value="Genomic_DNA"/>
</dbReference>